<keyword evidence="3" id="KW-1185">Reference proteome</keyword>
<dbReference type="PANTHER" id="PTHR43606">
    <property type="entry name" value="PHOSPHATASE, PUTATIVE (AFU_ORTHOLOGUE AFUA_6G08710)-RELATED"/>
    <property type="match status" value="1"/>
</dbReference>
<dbReference type="Proteomes" id="UP000005938">
    <property type="component" value="Unassembled WGS sequence"/>
</dbReference>
<dbReference type="RefSeq" id="WP_008237053.1">
    <property type="nucleotide sequence ID" value="NZ_AJJU01000002.1"/>
</dbReference>
<name>I0WKD9_9FLAO</name>
<dbReference type="STRING" id="946077.W5A_02490"/>
<dbReference type="PANTHER" id="PTHR43606:SF2">
    <property type="entry name" value="ALKALINE PHOSPHATASE FAMILY PROTEIN (AFU_ORTHOLOGUE AFUA_5G03860)"/>
    <property type="match status" value="1"/>
</dbReference>
<reference evidence="2 3" key="1">
    <citation type="journal article" date="2012" name="J. Bacteriol.">
        <title>Genome Sequence of the Halotolerant Bacterium Imtechella halotolerans K1T.</title>
        <authorList>
            <person name="Kumar S."/>
            <person name="Vikram S."/>
            <person name="Subramanian S."/>
            <person name="Raghava G.P."/>
            <person name="Pinnaka A.K."/>
        </authorList>
    </citation>
    <scope>NUCLEOTIDE SEQUENCE [LARGE SCALE GENOMIC DNA]</scope>
    <source>
        <strain evidence="2 3">K1</strain>
    </source>
</reference>
<evidence type="ECO:0000259" key="1">
    <source>
        <dbReference type="Pfam" id="PF09423"/>
    </source>
</evidence>
<feature type="domain" description="PhoD-like phosphatase metallophosphatase" evidence="1">
    <location>
        <begin position="353"/>
        <end position="666"/>
    </location>
</feature>
<comment type="caution">
    <text evidence="2">The sequence shown here is derived from an EMBL/GenBank/DDBJ whole genome shotgun (WGS) entry which is preliminary data.</text>
</comment>
<sequence length="866" mass="98244">MNRRDYIKTVALGAILPMASTYGYPFGLGELSRVKFSSQWHLWPDMKWVGPQYWANRLQDWVIEKGKLRCLVAGKNRTLHLLTLQNPSGSSKLIVKVGITNPWIGMPPSTKGCVGLRIGAKGRFDDYRSAAVYGKGLDVGLTADGKLKIGESLFENAISKLPNSIELILSSEPKEEGKQELTVKVIDQQTQKVWIQQNGIEVDNSVLQGNFALLCDVHTKDQVKSIASFDNWIIESDSIYSNSENLYGPICFAQYTLHRRKLKLTAQLAPIEMIVGHSVSLEIKLQNTWKVVSEKTLTHQGRAVNFQITEWYHEHDIPYRVCLKIPTLEGNHLYYYEGTIAKEPIDEKQLTTAVFSCNADFGFPDSDIYESVLKLDPDVILFLGDQFYEGTGGFGAQYEGDFDVLCLDYLHKWMMFGWSYRELFRHKPCAIIPDDHDVYHGNVWGEGGKLADNSNGFGAKSQDSGGYKMPPEWVNMVQYSQTSHLPDPYDPKPVDNGIRVYYTHWNYAGVSFAILEDRKFKSAPQHVLPKEAEIYNGWIRNKEFDIKKYKDLEAELLGKRQEDFLEDWVHDWSNNTQMKVVLSQTNFATIATLPSDAVDDGVVPGLYIPELGEYIKGDAPTVDMDSNGWPANKRDKALSIIRKGFAFHIAGDQHLGSFIQYGVETHEDSGYAFAGPALNNIWPRRFWPSLRDPNEHSYDSPAYVGQHIDGFGNKATVLAVANPHNMHKEPKVLHNRALGYGVVTFDKEKRTIKTDCYRRFYNPLEKDSQYPGWPITVSQEENYGRKAVAWLPKIQIKGSLLPVLKVFDSGNELQYAIRLREFSFTPKVFAEGKYKIVLTIPETGYERVIGRLRATREQGKVIVVSL</sequence>
<evidence type="ECO:0000313" key="2">
    <source>
        <dbReference type="EMBL" id="EID76855.1"/>
    </source>
</evidence>
<accession>I0WKD9</accession>
<dbReference type="InterPro" id="IPR038607">
    <property type="entry name" value="PhoD-like_sf"/>
</dbReference>
<proteinExistence type="predicted"/>
<organism evidence="2 3">
    <name type="scientific">Imtechella halotolerans K1</name>
    <dbReference type="NCBI Taxonomy" id="946077"/>
    <lineage>
        <taxon>Bacteria</taxon>
        <taxon>Pseudomonadati</taxon>
        <taxon>Bacteroidota</taxon>
        <taxon>Flavobacteriia</taxon>
        <taxon>Flavobacteriales</taxon>
        <taxon>Flavobacteriaceae</taxon>
        <taxon>Imtechella</taxon>
    </lineage>
</organism>
<dbReference type="AlphaFoldDB" id="I0WKD9"/>
<dbReference type="OrthoDB" id="9761852at2"/>
<dbReference type="InterPro" id="IPR052900">
    <property type="entry name" value="Phospholipid_Metab_Enz"/>
</dbReference>
<dbReference type="eggNOG" id="COG3540">
    <property type="taxonomic scope" value="Bacteria"/>
</dbReference>
<gene>
    <name evidence="2" type="ORF">W5A_02490</name>
</gene>
<dbReference type="SUPFAM" id="SSF56300">
    <property type="entry name" value="Metallo-dependent phosphatases"/>
    <property type="match status" value="1"/>
</dbReference>
<dbReference type="InterPro" id="IPR029052">
    <property type="entry name" value="Metallo-depent_PP-like"/>
</dbReference>
<dbReference type="PATRIC" id="fig|946077.3.peg.506"/>
<evidence type="ECO:0000313" key="3">
    <source>
        <dbReference type="Proteomes" id="UP000005938"/>
    </source>
</evidence>
<dbReference type="Gene3D" id="3.60.21.70">
    <property type="entry name" value="PhoD-like phosphatase"/>
    <property type="match status" value="1"/>
</dbReference>
<dbReference type="EMBL" id="AJJU01000002">
    <property type="protein sequence ID" value="EID76855.1"/>
    <property type="molecule type" value="Genomic_DNA"/>
</dbReference>
<dbReference type="InterPro" id="IPR018946">
    <property type="entry name" value="PhoD-like_MPP"/>
</dbReference>
<protein>
    <recommendedName>
        <fullName evidence="1">PhoD-like phosphatase metallophosphatase domain-containing protein</fullName>
    </recommendedName>
</protein>
<dbReference type="Pfam" id="PF09423">
    <property type="entry name" value="PhoD"/>
    <property type="match status" value="1"/>
</dbReference>